<evidence type="ECO:0000313" key="12">
    <source>
        <dbReference type="Proteomes" id="UP000245942"/>
    </source>
</evidence>
<feature type="transmembrane region" description="Helical" evidence="9">
    <location>
        <begin position="39"/>
        <end position="60"/>
    </location>
</feature>
<evidence type="ECO:0000256" key="1">
    <source>
        <dbReference type="ARBA" id="ARBA00004141"/>
    </source>
</evidence>
<keyword evidence="6 9" id="KW-1133">Transmembrane helix</keyword>
<keyword evidence="5 9" id="KW-0812">Transmembrane</keyword>
<proteinExistence type="inferred from homology"/>
<evidence type="ECO:0000256" key="6">
    <source>
        <dbReference type="ARBA" id="ARBA00022989"/>
    </source>
</evidence>
<dbReference type="InterPro" id="IPR032805">
    <property type="entry name" value="Wax_synthase_dom"/>
</dbReference>
<gene>
    <name evidence="11" type="ORF">BCV69DRAFT_64002</name>
</gene>
<evidence type="ECO:0000313" key="11">
    <source>
        <dbReference type="EMBL" id="PWN18826.1"/>
    </source>
</evidence>
<evidence type="ECO:0000256" key="5">
    <source>
        <dbReference type="ARBA" id="ARBA00022692"/>
    </source>
</evidence>
<dbReference type="InterPro" id="IPR044851">
    <property type="entry name" value="Wax_synthase"/>
</dbReference>
<feature type="compositionally biased region" description="Basic and acidic residues" evidence="8">
    <location>
        <begin position="152"/>
        <end position="177"/>
    </location>
</feature>
<protein>
    <recommendedName>
        <fullName evidence="10">Wax synthase domain-containing protein</fullName>
    </recommendedName>
</protein>
<name>A0A316U086_9BASI</name>
<dbReference type="PANTHER" id="PTHR31595:SF57">
    <property type="entry name" value="OS04G0481900 PROTEIN"/>
    <property type="match status" value="1"/>
</dbReference>
<feature type="transmembrane region" description="Helical" evidence="9">
    <location>
        <begin position="400"/>
        <end position="433"/>
    </location>
</feature>
<dbReference type="STRING" id="1684307.A0A316U086"/>
<keyword evidence="4" id="KW-0808">Transferase</keyword>
<dbReference type="GeneID" id="37017155"/>
<accession>A0A316U086</accession>
<feature type="transmembrane region" description="Helical" evidence="9">
    <location>
        <begin position="453"/>
        <end position="472"/>
    </location>
</feature>
<dbReference type="EMBL" id="KZ819334">
    <property type="protein sequence ID" value="PWN18826.1"/>
    <property type="molecule type" value="Genomic_DNA"/>
</dbReference>
<dbReference type="OrthoDB" id="1077582at2759"/>
<dbReference type="GO" id="GO:0006629">
    <property type="term" value="P:lipid metabolic process"/>
    <property type="evidence" value="ECO:0007669"/>
    <property type="project" value="InterPro"/>
</dbReference>
<evidence type="ECO:0000259" key="10">
    <source>
        <dbReference type="Pfam" id="PF13813"/>
    </source>
</evidence>
<dbReference type="Proteomes" id="UP000245942">
    <property type="component" value="Unassembled WGS sequence"/>
</dbReference>
<feature type="region of interest" description="Disordered" evidence="8">
    <location>
        <begin position="152"/>
        <end position="180"/>
    </location>
</feature>
<organism evidence="11 12">
    <name type="scientific">Pseudomicrostroma glucosiphilum</name>
    <dbReference type="NCBI Taxonomy" id="1684307"/>
    <lineage>
        <taxon>Eukaryota</taxon>
        <taxon>Fungi</taxon>
        <taxon>Dikarya</taxon>
        <taxon>Basidiomycota</taxon>
        <taxon>Ustilaginomycotina</taxon>
        <taxon>Exobasidiomycetes</taxon>
        <taxon>Microstromatales</taxon>
        <taxon>Microstromatales incertae sedis</taxon>
        <taxon>Pseudomicrostroma</taxon>
    </lineage>
</organism>
<evidence type="ECO:0000256" key="9">
    <source>
        <dbReference type="SAM" id="Phobius"/>
    </source>
</evidence>
<keyword evidence="12" id="KW-1185">Reference proteome</keyword>
<dbReference type="Pfam" id="PF13813">
    <property type="entry name" value="MBOAT_2"/>
    <property type="match status" value="1"/>
</dbReference>
<comment type="subcellular location">
    <subcellularLocation>
        <location evidence="1">Membrane</location>
        <topology evidence="1">Multi-pass membrane protein</topology>
    </subcellularLocation>
</comment>
<evidence type="ECO:0000256" key="4">
    <source>
        <dbReference type="ARBA" id="ARBA00022679"/>
    </source>
</evidence>
<feature type="transmembrane region" description="Helical" evidence="9">
    <location>
        <begin position="291"/>
        <end position="312"/>
    </location>
</feature>
<sequence>MSIPSVRMTTMIDWNWIKMVLIGPAPPPPLDAVPPPHGALRGFGLASFILLLLVICSMTLPSQGKAWIRLTLLPGILYLSLALSCKPELGSFGSLLLDCFWPLLGWNLIAKAVDVCICGTFVDREGAEKSPRWIVPKSQAGTWEGAVKLDLKGQSAETRDGEKREAKMNGHASDEPKATTSPVYGDIEAEWYAVPHSQHFFSLRRLLWACDHLFLLRPHTSWILPTEQRALEWAHKDLVRAALDPSSSRYGKPEDQSIFSVIGKVSLMTACLLNERLLLVPPGPAFYSMPVLVQAFNVLFYGALICLSNGPIEYFAFPLLRRVLPVSALLPMMNQPLLAKGPAEFWGKRWHAMVRRSSWRLSRLFPGGRHPVGNKLWAFVITGSMHSIILARWLPPPPTVWYVLVLLLVPGPMAFFVGQGVLVALELALLGPLPSGAKGQQGERWTKTLARRALTWGGILVTCRYFVGAIAATGMHTAAQRSHGFGKD</sequence>
<reference evidence="11 12" key="1">
    <citation type="journal article" date="2018" name="Mol. Biol. Evol.">
        <title>Broad Genomic Sampling Reveals a Smut Pathogenic Ancestry of the Fungal Clade Ustilaginomycotina.</title>
        <authorList>
            <person name="Kijpornyongpan T."/>
            <person name="Mondo S.J."/>
            <person name="Barry K."/>
            <person name="Sandor L."/>
            <person name="Lee J."/>
            <person name="Lipzen A."/>
            <person name="Pangilinan J."/>
            <person name="LaButti K."/>
            <person name="Hainaut M."/>
            <person name="Henrissat B."/>
            <person name="Grigoriev I.V."/>
            <person name="Spatafora J.W."/>
            <person name="Aime M.C."/>
        </authorList>
    </citation>
    <scope>NUCLEOTIDE SEQUENCE [LARGE SCALE GENOMIC DNA]</scope>
    <source>
        <strain evidence="11 12">MCA 4718</strain>
    </source>
</reference>
<dbReference type="AlphaFoldDB" id="A0A316U086"/>
<comment type="pathway">
    <text evidence="2">Secondary metabolite biosynthesis.</text>
</comment>
<dbReference type="GO" id="GO:0008374">
    <property type="term" value="F:O-acyltransferase activity"/>
    <property type="evidence" value="ECO:0007669"/>
    <property type="project" value="InterPro"/>
</dbReference>
<feature type="domain" description="Wax synthase" evidence="10">
    <location>
        <begin position="331"/>
        <end position="396"/>
    </location>
</feature>
<dbReference type="RefSeq" id="XP_025345986.1">
    <property type="nucleotide sequence ID" value="XM_025495421.1"/>
</dbReference>
<dbReference type="PANTHER" id="PTHR31595">
    <property type="entry name" value="LONG-CHAIN-ALCOHOL O-FATTY-ACYLTRANSFERASE 3-RELATED"/>
    <property type="match status" value="1"/>
</dbReference>
<dbReference type="GO" id="GO:0016020">
    <property type="term" value="C:membrane"/>
    <property type="evidence" value="ECO:0007669"/>
    <property type="project" value="UniProtKB-SubCell"/>
</dbReference>
<evidence type="ECO:0000256" key="3">
    <source>
        <dbReference type="ARBA" id="ARBA00007282"/>
    </source>
</evidence>
<feature type="transmembrane region" description="Helical" evidence="9">
    <location>
        <begin position="376"/>
        <end position="394"/>
    </location>
</feature>
<evidence type="ECO:0000256" key="8">
    <source>
        <dbReference type="SAM" id="MobiDB-lite"/>
    </source>
</evidence>
<evidence type="ECO:0000256" key="7">
    <source>
        <dbReference type="ARBA" id="ARBA00023136"/>
    </source>
</evidence>
<comment type="similarity">
    <text evidence="3">Belongs to the wax synthase family.</text>
</comment>
<keyword evidence="7 9" id="KW-0472">Membrane</keyword>
<evidence type="ECO:0000256" key="2">
    <source>
        <dbReference type="ARBA" id="ARBA00005179"/>
    </source>
</evidence>